<sequence>MVERVLEDGGFGALKHYVIEVTGLEYYVDREKDLAAAVVRALDGGEWKSAVSYLAGLRQPGGMAMDRLAEELTIGETFFFRHTEMFTALREHVFPEVHARKEKERSIRIWSAGCSVGAEPYSLSILLRSELAHLFLGWRIEIVGTDINRRFLKMAREGVFEPWALRGLSEEVKGRSFEKRGKRWGLQKRFMEGVRFQQHNLVRDAFPSLGNELFGFDLIICRNVMIYFGRENVQRLADQFHQTLLPGGWLAVGHAEPHQEIFKEFETVMTPGATLYHRRSAGGRVRKSAVALCEAWKPVVLPKREVEKVEVLPVQEMLLLPPLPRREVEVKGGMEEWTELRVLADAGRFAEASEACKRLLALRHFDSPGLYFMHALLLQQSGKVGEAHEALKRTLYLDRELALVHYHLGLVLQKLERGAEAKRAWRNALLLVEGLAEDEAIRYGDGLTAGDLRCLIDQQAGRVI</sequence>
<dbReference type="SUPFAM" id="SSF48452">
    <property type="entry name" value="TPR-like"/>
    <property type="match status" value="1"/>
</dbReference>
<dbReference type="InterPro" id="IPR022642">
    <property type="entry name" value="CheR_C"/>
</dbReference>
<dbReference type="Gene3D" id="3.40.50.150">
    <property type="entry name" value="Vaccinia Virus protein VP39"/>
    <property type="match status" value="1"/>
</dbReference>
<feature type="domain" description="CheR-type methyltransferase" evidence="4">
    <location>
        <begin position="1"/>
        <end position="281"/>
    </location>
</feature>
<keyword evidence="3" id="KW-0949">S-adenosyl-L-methionine</keyword>
<dbReference type="GO" id="GO:0032259">
    <property type="term" value="P:methylation"/>
    <property type="evidence" value="ECO:0007669"/>
    <property type="project" value="UniProtKB-KW"/>
</dbReference>
<proteinExistence type="predicted"/>
<evidence type="ECO:0000259" key="4">
    <source>
        <dbReference type="PROSITE" id="PS50123"/>
    </source>
</evidence>
<accession>A0A5R8K956</accession>
<protein>
    <submittedName>
        <fullName evidence="5">Protein-glutamate O-methyltransferase CheR</fullName>
    </submittedName>
</protein>
<comment type="caution">
    <text evidence="5">The sequence shown here is derived from an EMBL/GenBank/DDBJ whole genome shotgun (WGS) entry which is preliminary data.</text>
</comment>
<reference evidence="5 6" key="1">
    <citation type="submission" date="2019-05" db="EMBL/GenBank/DDBJ databases">
        <title>Verrucobacter flavum gen. nov., sp. nov. a new member of the family Verrucomicrobiaceae.</title>
        <authorList>
            <person name="Szuroczki S."/>
            <person name="Abbaszade G."/>
            <person name="Szabo A."/>
            <person name="Felfoldi T."/>
            <person name="Schumann P."/>
            <person name="Boka K."/>
            <person name="Keki Z."/>
            <person name="Toumi M."/>
            <person name="Toth E."/>
        </authorList>
    </citation>
    <scope>NUCLEOTIDE SEQUENCE [LARGE SCALE GENOMIC DNA]</scope>
    <source>
        <strain evidence="5 6">MG-N-17</strain>
    </source>
</reference>
<dbReference type="EMBL" id="VAUV01000019">
    <property type="protein sequence ID" value="TLD68820.1"/>
    <property type="molecule type" value="Genomic_DNA"/>
</dbReference>
<dbReference type="Gene3D" id="1.25.40.10">
    <property type="entry name" value="Tetratricopeptide repeat domain"/>
    <property type="match status" value="1"/>
</dbReference>
<dbReference type="OrthoDB" id="9816309at2"/>
<keyword evidence="2 5" id="KW-0808">Transferase</keyword>
<evidence type="ECO:0000256" key="3">
    <source>
        <dbReference type="ARBA" id="ARBA00022691"/>
    </source>
</evidence>
<dbReference type="PANTHER" id="PTHR24422">
    <property type="entry name" value="CHEMOTAXIS PROTEIN METHYLTRANSFERASE"/>
    <property type="match status" value="1"/>
</dbReference>
<evidence type="ECO:0000256" key="2">
    <source>
        <dbReference type="ARBA" id="ARBA00022679"/>
    </source>
</evidence>
<dbReference type="Proteomes" id="UP000306196">
    <property type="component" value="Unassembled WGS sequence"/>
</dbReference>
<dbReference type="SUPFAM" id="SSF53335">
    <property type="entry name" value="S-adenosyl-L-methionine-dependent methyltransferases"/>
    <property type="match status" value="1"/>
</dbReference>
<dbReference type="InterPro" id="IPR050903">
    <property type="entry name" value="Bact_Chemotaxis_MeTrfase"/>
</dbReference>
<gene>
    <name evidence="5" type="ORF">FEM03_21035</name>
</gene>
<name>A0A5R8K956_9BACT</name>
<dbReference type="AlphaFoldDB" id="A0A5R8K956"/>
<dbReference type="PRINTS" id="PR00996">
    <property type="entry name" value="CHERMTFRASE"/>
</dbReference>
<dbReference type="InterPro" id="IPR000780">
    <property type="entry name" value="CheR_MeTrfase"/>
</dbReference>
<dbReference type="RefSeq" id="WP_138088281.1">
    <property type="nucleotide sequence ID" value="NZ_VAUV01000019.1"/>
</dbReference>
<dbReference type="SMART" id="SM00138">
    <property type="entry name" value="MeTrc"/>
    <property type="match status" value="1"/>
</dbReference>
<evidence type="ECO:0000313" key="6">
    <source>
        <dbReference type="Proteomes" id="UP000306196"/>
    </source>
</evidence>
<keyword evidence="1 5" id="KW-0489">Methyltransferase</keyword>
<dbReference type="PROSITE" id="PS50123">
    <property type="entry name" value="CHER"/>
    <property type="match status" value="1"/>
</dbReference>
<evidence type="ECO:0000256" key="1">
    <source>
        <dbReference type="ARBA" id="ARBA00022603"/>
    </source>
</evidence>
<dbReference type="Pfam" id="PF01739">
    <property type="entry name" value="CheR"/>
    <property type="match status" value="1"/>
</dbReference>
<dbReference type="InterPro" id="IPR011990">
    <property type="entry name" value="TPR-like_helical_dom_sf"/>
</dbReference>
<dbReference type="PANTHER" id="PTHR24422:SF19">
    <property type="entry name" value="CHEMOTAXIS PROTEIN METHYLTRANSFERASE"/>
    <property type="match status" value="1"/>
</dbReference>
<keyword evidence="6" id="KW-1185">Reference proteome</keyword>
<organism evidence="5 6">
    <name type="scientific">Phragmitibacter flavus</name>
    <dbReference type="NCBI Taxonomy" id="2576071"/>
    <lineage>
        <taxon>Bacteria</taxon>
        <taxon>Pseudomonadati</taxon>
        <taxon>Verrucomicrobiota</taxon>
        <taxon>Verrucomicrobiia</taxon>
        <taxon>Verrucomicrobiales</taxon>
        <taxon>Verrucomicrobiaceae</taxon>
        <taxon>Phragmitibacter</taxon>
    </lineage>
</organism>
<dbReference type="GO" id="GO:0008757">
    <property type="term" value="F:S-adenosylmethionine-dependent methyltransferase activity"/>
    <property type="evidence" value="ECO:0007669"/>
    <property type="project" value="InterPro"/>
</dbReference>
<dbReference type="InterPro" id="IPR029063">
    <property type="entry name" value="SAM-dependent_MTases_sf"/>
</dbReference>
<evidence type="ECO:0000313" key="5">
    <source>
        <dbReference type="EMBL" id="TLD68820.1"/>
    </source>
</evidence>